<keyword evidence="3" id="KW-1185">Reference proteome</keyword>
<proteinExistence type="predicted"/>
<reference evidence="2 3" key="1">
    <citation type="journal article" date="2018" name="IMA Fungus">
        <title>IMA Genome-F 9: Draft genome sequence of Annulohypoxylon stygium, Aspergillus mulundensis, Berkeleyomyces basicola (syn. Thielaviopsis basicola), Ceratocystis smalleyi, two Cercospora beticola strains, Coleophoma cylindrospora, Fusarium fracticaudum, Phialophora cf. hyalina, and Morchella septimelata.</title>
        <authorList>
            <person name="Wingfield B.D."/>
            <person name="Bills G.F."/>
            <person name="Dong Y."/>
            <person name="Huang W."/>
            <person name="Nel W.J."/>
            <person name="Swalarsk-Parry B.S."/>
            <person name="Vaghefi N."/>
            <person name="Wilken P.M."/>
            <person name="An Z."/>
            <person name="de Beer Z.W."/>
            <person name="De Vos L."/>
            <person name="Chen L."/>
            <person name="Duong T.A."/>
            <person name="Gao Y."/>
            <person name="Hammerbacher A."/>
            <person name="Kikkert J.R."/>
            <person name="Li Y."/>
            <person name="Li H."/>
            <person name="Li K."/>
            <person name="Li Q."/>
            <person name="Liu X."/>
            <person name="Ma X."/>
            <person name="Naidoo K."/>
            <person name="Pethybridge S.J."/>
            <person name="Sun J."/>
            <person name="Steenkamp E.T."/>
            <person name="van der Nest M.A."/>
            <person name="van Wyk S."/>
            <person name="Wingfield M.J."/>
            <person name="Xiong C."/>
            <person name="Yue Q."/>
            <person name="Zhang X."/>
        </authorList>
    </citation>
    <scope>NUCLEOTIDE SEQUENCE [LARGE SCALE GENOMIC DNA]</scope>
    <source>
        <strain evidence="2 3">BP6252</strain>
    </source>
</reference>
<dbReference type="AlphaFoldDB" id="A0A3D8STD6"/>
<sequence>MALVALPVFSNSPGATSPAAGAVARAPAEPRPVTETELSLTDQGAFEPRTTQMHELITQPWQHQKKHPPAEPLFSDADREGRQVGGAIGKGDMQKFATLLACGSASHLSSFVTGAETGMGLPYGA</sequence>
<feature type="region of interest" description="Disordered" evidence="1">
    <location>
        <begin position="60"/>
        <end position="88"/>
    </location>
</feature>
<dbReference type="Proteomes" id="UP000256645">
    <property type="component" value="Unassembled WGS sequence"/>
</dbReference>
<evidence type="ECO:0000256" key="1">
    <source>
        <dbReference type="SAM" id="MobiDB-lite"/>
    </source>
</evidence>
<comment type="caution">
    <text evidence="2">The sequence shown here is derived from an EMBL/GenBank/DDBJ whole genome shotgun (WGS) entry which is preliminary data.</text>
</comment>
<name>A0A3D8STD6_9HELO</name>
<feature type="compositionally biased region" description="Low complexity" evidence="1">
    <location>
        <begin position="13"/>
        <end position="35"/>
    </location>
</feature>
<evidence type="ECO:0000313" key="2">
    <source>
        <dbReference type="EMBL" id="RDW89580.1"/>
    </source>
</evidence>
<organism evidence="2 3">
    <name type="scientific">Coleophoma cylindrospora</name>
    <dbReference type="NCBI Taxonomy" id="1849047"/>
    <lineage>
        <taxon>Eukaryota</taxon>
        <taxon>Fungi</taxon>
        <taxon>Dikarya</taxon>
        <taxon>Ascomycota</taxon>
        <taxon>Pezizomycotina</taxon>
        <taxon>Leotiomycetes</taxon>
        <taxon>Helotiales</taxon>
        <taxon>Dermateaceae</taxon>
        <taxon>Coleophoma</taxon>
    </lineage>
</organism>
<protein>
    <submittedName>
        <fullName evidence="2">Uncharacterized protein</fullName>
    </submittedName>
</protein>
<gene>
    <name evidence="2" type="ORF">BP6252_01612</name>
</gene>
<dbReference type="EMBL" id="PDLM01000001">
    <property type="protein sequence ID" value="RDW89580.1"/>
    <property type="molecule type" value="Genomic_DNA"/>
</dbReference>
<evidence type="ECO:0000313" key="3">
    <source>
        <dbReference type="Proteomes" id="UP000256645"/>
    </source>
</evidence>
<accession>A0A3D8STD6</accession>
<feature type="region of interest" description="Disordered" evidence="1">
    <location>
        <begin position="13"/>
        <end position="45"/>
    </location>
</feature>